<organism evidence="1 2">
    <name type="scientific">Pseudomonas aeruginosa</name>
    <dbReference type="NCBI Taxonomy" id="287"/>
    <lineage>
        <taxon>Bacteria</taxon>
        <taxon>Pseudomonadati</taxon>
        <taxon>Pseudomonadota</taxon>
        <taxon>Gammaproteobacteria</taxon>
        <taxon>Pseudomonadales</taxon>
        <taxon>Pseudomonadaceae</taxon>
        <taxon>Pseudomonas</taxon>
    </lineage>
</organism>
<gene>
    <name evidence="1" type="ORF">CAZ10_10075</name>
</gene>
<dbReference type="AlphaFoldDB" id="A0A241XRP2"/>
<reference evidence="1 2" key="1">
    <citation type="submission" date="2017-05" db="EMBL/GenBank/DDBJ databases">
        <authorList>
            <person name="Song R."/>
            <person name="Chenine A.L."/>
            <person name="Ruprecht R.M."/>
        </authorList>
    </citation>
    <scope>NUCLEOTIDE SEQUENCE [LARGE SCALE GENOMIC DNA]</scope>
    <source>
        <strain evidence="1 2">S567_C10_BS</strain>
    </source>
</reference>
<sequence>MDLFKQASWLFCQFPINRYLMSNAHGRQDGAEKAMRHIELCSFYVAAVKGLNSTEMAIRLHEDEFRAVHDKTQELTDYLDEAIGFPLDSRPDYETLAPLFFEKFHALALEALRVTTSQAAPATAGDASYSTQFEMTE</sequence>
<evidence type="ECO:0000313" key="1">
    <source>
        <dbReference type="EMBL" id="OTI63172.1"/>
    </source>
</evidence>
<comment type="caution">
    <text evidence="1">The sequence shown here is derived from an EMBL/GenBank/DDBJ whole genome shotgun (WGS) entry which is preliminary data.</text>
</comment>
<proteinExistence type="predicted"/>
<accession>A0A241XRP2</accession>
<dbReference type="EMBL" id="NFFZ01000004">
    <property type="protein sequence ID" value="OTI63172.1"/>
    <property type="molecule type" value="Genomic_DNA"/>
</dbReference>
<dbReference type="RefSeq" id="WP_065327517.1">
    <property type="nucleotide sequence ID" value="NZ_NFFZ01000004.1"/>
</dbReference>
<evidence type="ECO:0000313" key="2">
    <source>
        <dbReference type="Proteomes" id="UP000194857"/>
    </source>
</evidence>
<protein>
    <submittedName>
        <fullName evidence="1">Uncharacterized protein</fullName>
    </submittedName>
</protein>
<name>A0A241XRP2_PSEAI</name>
<dbReference type="Proteomes" id="UP000194857">
    <property type="component" value="Unassembled WGS sequence"/>
</dbReference>